<gene>
    <name evidence="1" type="ORF">LCGC14_2614420</name>
</gene>
<reference evidence="1" key="1">
    <citation type="journal article" date="2015" name="Nature">
        <title>Complex archaea that bridge the gap between prokaryotes and eukaryotes.</title>
        <authorList>
            <person name="Spang A."/>
            <person name="Saw J.H."/>
            <person name="Jorgensen S.L."/>
            <person name="Zaremba-Niedzwiedzka K."/>
            <person name="Martijn J."/>
            <person name="Lind A.E."/>
            <person name="van Eijk R."/>
            <person name="Schleper C."/>
            <person name="Guy L."/>
            <person name="Ettema T.J."/>
        </authorList>
    </citation>
    <scope>NUCLEOTIDE SEQUENCE</scope>
</reference>
<proteinExistence type="predicted"/>
<dbReference type="AlphaFoldDB" id="A0A0F9A556"/>
<evidence type="ECO:0000313" key="1">
    <source>
        <dbReference type="EMBL" id="KKL04600.1"/>
    </source>
</evidence>
<name>A0A0F9A556_9ZZZZ</name>
<accession>A0A0F9A556</accession>
<organism evidence="1">
    <name type="scientific">marine sediment metagenome</name>
    <dbReference type="NCBI Taxonomy" id="412755"/>
    <lineage>
        <taxon>unclassified sequences</taxon>
        <taxon>metagenomes</taxon>
        <taxon>ecological metagenomes</taxon>
    </lineage>
</organism>
<comment type="caution">
    <text evidence="1">The sequence shown here is derived from an EMBL/GenBank/DDBJ whole genome shotgun (WGS) entry which is preliminary data.</text>
</comment>
<sequence>MNSKLQMKLFKKYPKIFRQRKLSMKETCMCWGISCGNGWYTLIDSLCAAINNFEPSSQIEATGVKEKFGGLRFHIDRKSEWVSGAIQMAEIMSYRICETCGSTDDVKQTKGYIMSLCKEHRKQCTQSKKL</sequence>
<dbReference type="EMBL" id="LAZR01044457">
    <property type="protein sequence ID" value="KKL04600.1"/>
    <property type="molecule type" value="Genomic_DNA"/>
</dbReference>
<protein>
    <submittedName>
        <fullName evidence="1">Uncharacterized protein</fullName>
    </submittedName>
</protein>